<feature type="compositionally biased region" description="Basic and acidic residues" evidence="2">
    <location>
        <begin position="9"/>
        <end position="24"/>
    </location>
</feature>
<evidence type="ECO:0000313" key="5">
    <source>
        <dbReference type="Proteomes" id="UP000585681"/>
    </source>
</evidence>
<dbReference type="PANTHER" id="PTHR30531">
    <property type="entry name" value="FLAGELLAR BIOSYNTHETIC PROTEIN FLHB"/>
    <property type="match status" value="1"/>
</dbReference>
<dbReference type="SUPFAM" id="SSF160544">
    <property type="entry name" value="EscU C-terminal domain-like"/>
    <property type="match status" value="1"/>
</dbReference>
<keyword evidence="3" id="KW-1133">Transmembrane helix</keyword>
<feature type="transmembrane region" description="Helical" evidence="3">
    <location>
        <begin position="37"/>
        <end position="60"/>
    </location>
</feature>
<proteinExistence type="inferred from homology"/>
<feature type="region of interest" description="Disordered" evidence="2">
    <location>
        <begin position="1"/>
        <end position="24"/>
    </location>
</feature>
<evidence type="ECO:0000256" key="2">
    <source>
        <dbReference type="SAM" id="MobiDB-lite"/>
    </source>
</evidence>
<keyword evidence="4" id="KW-0966">Cell projection</keyword>
<dbReference type="PRINTS" id="PR00950">
    <property type="entry name" value="TYPE3IMSPROT"/>
</dbReference>
<name>A0A840C8T0_9RHOB</name>
<dbReference type="GO" id="GO:0009306">
    <property type="term" value="P:protein secretion"/>
    <property type="evidence" value="ECO:0007669"/>
    <property type="project" value="InterPro"/>
</dbReference>
<comment type="similarity">
    <text evidence="1">Belongs to the type III secretion exporter family.</text>
</comment>
<dbReference type="Pfam" id="PF01312">
    <property type="entry name" value="Bac_export_2"/>
    <property type="match status" value="1"/>
</dbReference>
<feature type="transmembrane region" description="Helical" evidence="3">
    <location>
        <begin position="153"/>
        <end position="169"/>
    </location>
</feature>
<comment type="caution">
    <text evidence="4">The sequence shown here is derived from an EMBL/GenBank/DDBJ whole genome shotgun (WGS) entry which is preliminary data.</text>
</comment>
<organism evidence="4 5">
    <name type="scientific">Actibacterium naphthalenivorans</name>
    <dbReference type="NCBI Taxonomy" id="1614693"/>
    <lineage>
        <taxon>Bacteria</taxon>
        <taxon>Pseudomonadati</taxon>
        <taxon>Pseudomonadota</taxon>
        <taxon>Alphaproteobacteria</taxon>
        <taxon>Rhodobacterales</taxon>
        <taxon>Roseobacteraceae</taxon>
        <taxon>Actibacterium</taxon>
    </lineage>
</organism>
<dbReference type="Proteomes" id="UP000585681">
    <property type="component" value="Unassembled WGS sequence"/>
</dbReference>
<reference evidence="4" key="1">
    <citation type="submission" date="2020-08" db="EMBL/GenBank/DDBJ databases">
        <title>Genomic Encyclopedia of Type Strains, Phase IV (KMG-IV): sequencing the most valuable type-strain genomes for metagenomic binning, comparative biology and taxonomic classification.</title>
        <authorList>
            <person name="Goeker M."/>
        </authorList>
    </citation>
    <scope>NUCLEOTIDE SEQUENCE [LARGE SCALE GENOMIC DNA]</scope>
    <source>
        <strain evidence="4">DSM 105040</strain>
    </source>
</reference>
<dbReference type="EMBL" id="JACIEQ010000001">
    <property type="protein sequence ID" value="MBB4021480.1"/>
    <property type="molecule type" value="Genomic_DNA"/>
</dbReference>
<gene>
    <name evidence="4" type="ORF">GGR17_001271</name>
</gene>
<dbReference type="Gene3D" id="3.40.1690.10">
    <property type="entry name" value="secretion proteins EscU"/>
    <property type="match status" value="1"/>
</dbReference>
<evidence type="ECO:0000256" key="3">
    <source>
        <dbReference type="SAM" id="Phobius"/>
    </source>
</evidence>
<keyword evidence="3" id="KW-0812">Transmembrane</keyword>
<protein>
    <submittedName>
        <fullName evidence="4">Flagellar biosynthetic protein FlhB</fullName>
    </submittedName>
</protein>
<accession>A0A840C8T0</accession>
<keyword evidence="3" id="KW-0472">Membrane</keyword>
<sequence length="359" mass="38164">MSGAGEDEDKQHDPTPKKLEEARKKGEIARSADLTTAAGYAGIALVALSVGAASLTALGAAAQTLLARPDTLAPLIFGGSARPLAGGLMAAVLVGAAPWFAGPALAALLSILAQRSLIVVPSKLQPKLSRISPMANAKNKFGRKGLFEFAKSAVKLSAFGTVLAIYLIRHVPDILSSMNHGPGPAMSQMFGMAVEFLLVAVALSVLIGAIDYLWQYFEHIRSNRMSDKDVKDEMKQAEGDPVMKQQRRQKGMAIAMNRMLADVPEADVVIVNPTHYAVALKWDRASPGAPVCVAKGVDEIAARIREAAAGAGVPLHSDPPTARALHATVEIGQEIRRDHYRAVAAAIRFSEAMRKKARR</sequence>
<evidence type="ECO:0000313" key="4">
    <source>
        <dbReference type="EMBL" id="MBB4021480.1"/>
    </source>
</evidence>
<keyword evidence="4" id="KW-0282">Flagellum</keyword>
<evidence type="ECO:0000256" key="1">
    <source>
        <dbReference type="ARBA" id="ARBA00010690"/>
    </source>
</evidence>
<dbReference type="RefSeq" id="WP_054537651.1">
    <property type="nucleotide sequence ID" value="NZ_JACIEQ010000001.1"/>
</dbReference>
<dbReference type="InterPro" id="IPR006135">
    <property type="entry name" value="T3SS_substrate_exporter"/>
</dbReference>
<dbReference type="AlphaFoldDB" id="A0A840C8T0"/>
<dbReference type="PANTHER" id="PTHR30531:SF12">
    <property type="entry name" value="FLAGELLAR BIOSYNTHETIC PROTEIN FLHB"/>
    <property type="match status" value="1"/>
</dbReference>
<dbReference type="InterPro" id="IPR029025">
    <property type="entry name" value="T3SS_substrate_exporter_C"/>
</dbReference>
<feature type="transmembrane region" description="Helical" evidence="3">
    <location>
        <begin position="189"/>
        <end position="214"/>
    </location>
</feature>
<keyword evidence="5" id="KW-1185">Reference proteome</keyword>
<dbReference type="GO" id="GO:0005886">
    <property type="term" value="C:plasma membrane"/>
    <property type="evidence" value="ECO:0007669"/>
    <property type="project" value="TreeGrafter"/>
</dbReference>
<keyword evidence="4" id="KW-0969">Cilium</keyword>